<dbReference type="Pfam" id="PF21787">
    <property type="entry name" value="TNP-like_RNaseH_N"/>
    <property type="match status" value="1"/>
</dbReference>
<feature type="compositionally biased region" description="Low complexity" evidence="1">
    <location>
        <begin position="132"/>
        <end position="143"/>
    </location>
</feature>
<sequence length="188" mass="20945">MHFEGFIDYGQEEIEDNHTEFTDQLADHALVFIFRPYRSSWIQPITVFATKGAAPGHVTSRLLAKSIVVLEAVFARHPTAMEESERIWFLQDVPHLFKCVRNHIFSQRRLVKPRQKKPVKEKGMVSTKDPVPTSSLPAPASSLAAPASSLPATESSLPALASSLPAPKPYFIDEKIQVATSMFKANEC</sequence>
<evidence type="ECO:0000313" key="3">
    <source>
        <dbReference type="EMBL" id="KAK4024474.1"/>
    </source>
</evidence>
<feature type="region of interest" description="Disordered" evidence="1">
    <location>
        <begin position="112"/>
        <end position="143"/>
    </location>
</feature>
<evidence type="ECO:0000313" key="4">
    <source>
        <dbReference type="Proteomes" id="UP001234178"/>
    </source>
</evidence>
<dbReference type="InterPro" id="IPR048365">
    <property type="entry name" value="TNP-like_RNaseH_N"/>
</dbReference>
<evidence type="ECO:0000259" key="2">
    <source>
        <dbReference type="Pfam" id="PF21787"/>
    </source>
</evidence>
<gene>
    <name evidence="3" type="ORF">OUZ56_009897</name>
</gene>
<name>A0ABR0AHB3_9CRUS</name>
<proteinExistence type="predicted"/>
<evidence type="ECO:0000256" key="1">
    <source>
        <dbReference type="SAM" id="MobiDB-lite"/>
    </source>
</evidence>
<dbReference type="EMBL" id="JAOYFB010000037">
    <property type="protein sequence ID" value="KAK4024474.1"/>
    <property type="molecule type" value="Genomic_DNA"/>
</dbReference>
<organism evidence="3 4">
    <name type="scientific">Daphnia magna</name>
    <dbReference type="NCBI Taxonomy" id="35525"/>
    <lineage>
        <taxon>Eukaryota</taxon>
        <taxon>Metazoa</taxon>
        <taxon>Ecdysozoa</taxon>
        <taxon>Arthropoda</taxon>
        <taxon>Crustacea</taxon>
        <taxon>Branchiopoda</taxon>
        <taxon>Diplostraca</taxon>
        <taxon>Cladocera</taxon>
        <taxon>Anomopoda</taxon>
        <taxon>Daphniidae</taxon>
        <taxon>Daphnia</taxon>
    </lineage>
</organism>
<dbReference type="Proteomes" id="UP001234178">
    <property type="component" value="Unassembled WGS sequence"/>
</dbReference>
<comment type="caution">
    <text evidence="3">The sequence shown here is derived from an EMBL/GenBank/DDBJ whole genome shotgun (WGS) entry which is preliminary data.</text>
</comment>
<accession>A0ABR0AHB3</accession>
<keyword evidence="4" id="KW-1185">Reference proteome</keyword>
<feature type="domain" description="Transposable element P transposase-like RNase H" evidence="2">
    <location>
        <begin position="2"/>
        <end position="72"/>
    </location>
</feature>
<reference evidence="3 4" key="1">
    <citation type="journal article" date="2023" name="Nucleic Acids Res.">
        <title>The hologenome of Daphnia magna reveals possible DNA methylation and microbiome-mediated evolution of the host genome.</title>
        <authorList>
            <person name="Chaturvedi A."/>
            <person name="Li X."/>
            <person name="Dhandapani V."/>
            <person name="Marshall H."/>
            <person name="Kissane S."/>
            <person name="Cuenca-Cambronero M."/>
            <person name="Asole G."/>
            <person name="Calvet F."/>
            <person name="Ruiz-Romero M."/>
            <person name="Marangio P."/>
            <person name="Guigo R."/>
            <person name="Rago D."/>
            <person name="Mirbahai L."/>
            <person name="Eastwood N."/>
            <person name="Colbourne J.K."/>
            <person name="Zhou J."/>
            <person name="Mallon E."/>
            <person name="Orsini L."/>
        </authorList>
    </citation>
    <scope>NUCLEOTIDE SEQUENCE [LARGE SCALE GENOMIC DNA]</scope>
    <source>
        <strain evidence="3">LRV0_1</strain>
    </source>
</reference>
<protein>
    <recommendedName>
        <fullName evidence="2">Transposable element P transposase-like RNase H domain-containing protein</fullName>
    </recommendedName>
</protein>